<proteinExistence type="predicted"/>
<dbReference type="InParanoid" id="K0ILF7"/>
<dbReference type="KEGG" id="nga:Ngar_c25450"/>
<dbReference type="AlphaFoldDB" id="K0ILF7"/>
<dbReference type="PANTHER" id="PTHR23417">
    <property type="entry name" value="3-DEOXY-D-MANNO-OCTULOSONIC-ACID TRANSFERASE/TRNA GUANINE-N 7 - -METHYLTRANSFERASE"/>
    <property type="match status" value="1"/>
</dbReference>
<evidence type="ECO:0000256" key="1">
    <source>
        <dbReference type="ARBA" id="ARBA00000142"/>
    </source>
</evidence>
<keyword evidence="4 7" id="KW-0808">Transferase</keyword>
<evidence type="ECO:0000256" key="2">
    <source>
        <dbReference type="ARBA" id="ARBA00011977"/>
    </source>
</evidence>
<dbReference type="InterPro" id="IPR003358">
    <property type="entry name" value="tRNA_(Gua-N-7)_MeTrfase_Trmb"/>
</dbReference>
<keyword evidence="8" id="KW-1185">Reference proteome</keyword>
<dbReference type="OrthoDB" id="6243at2157"/>
<dbReference type="Proteomes" id="UP000008037">
    <property type="component" value="Chromosome"/>
</dbReference>
<dbReference type="GO" id="GO:0008176">
    <property type="term" value="F:tRNA (guanine(46)-N7)-methyltransferase activity"/>
    <property type="evidence" value="ECO:0007669"/>
    <property type="project" value="UniProtKB-EC"/>
</dbReference>
<dbReference type="PANTHER" id="PTHR23417:SF14">
    <property type="entry name" value="PENTACOTRIPEPTIDE-REPEAT REGION OF PRORP DOMAIN-CONTAINING PROTEIN"/>
    <property type="match status" value="1"/>
</dbReference>
<dbReference type="Gene3D" id="3.40.50.150">
    <property type="entry name" value="Vaccinia Virus protein VP39"/>
    <property type="match status" value="1"/>
</dbReference>
<dbReference type="Pfam" id="PF02390">
    <property type="entry name" value="Methyltransf_4"/>
    <property type="match status" value="1"/>
</dbReference>
<dbReference type="EMBL" id="CP002408">
    <property type="protein sequence ID" value="AFU59467.1"/>
    <property type="molecule type" value="Genomic_DNA"/>
</dbReference>
<evidence type="ECO:0000256" key="5">
    <source>
        <dbReference type="ARBA" id="ARBA00022691"/>
    </source>
</evidence>
<dbReference type="EC" id="2.1.1.33" evidence="2"/>
<dbReference type="RefSeq" id="WP_015020002.1">
    <property type="nucleotide sequence ID" value="NC_018719.1"/>
</dbReference>
<dbReference type="GeneID" id="13794563"/>
<keyword evidence="5" id="KW-0949">S-adenosyl-L-methionine</keyword>
<keyword evidence="6" id="KW-0819">tRNA processing</keyword>
<organism evidence="7 8">
    <name type="scientific">Nitrososphaera gargensis (strain Ga9.2)</name>
    <dbReference type="NCBI Taxonomy" id="1237085"/>
    <lineage>
        <taxon>Archaea</taxon>
        <taxon>Nitrososphaerota</taxon>
        <taxon>Nitrososphaeria</taxon>
        <taxon>Nitrososphaerales</taxon>
        <taxon>Nitrososphaeraceae</taxon>
        <taxon>Nitrososphaera</taxon>
    </lineage>
</organism>
<name>K0ILF7_NITGG</name>
<dbReference type="GO" id="GO:0043527">
    <property type="term" value="C:tRNA methyltransferase complex"/>
    <property type="evidence" value="ECO:0007669"/>
    <property type="project" value="TreeGrafter"/>
</dbReference>
<dbReference type="SUPFAM" id="SSF53335">
    <property type="entry name" value="S-adenosyl-L-methionine-dependent methyltransferases"/>
    <property type="match status" value="1"/>
</dbReference>
<gene>
    <name evidence="7" type="ordered locus">Ngar_c25450</name>
</gene>
<evidence type="ECO:0000256" key="3">
    <source>
        <dbReference type="ARBA" id="ARBA00022603"/>
    </source>
</evidence>
<protein>
    <recommendedName>
        <fullName evidence="2">tRNA (guanine(46)-N(7))-methyltransferase</fullName>
        <ecNumber evidence="2">2.1.1.33</ecNumber>
    </recommendedName>
</protein>
<reference evidence="7 8" key="1">
    <citation type="journal article" date="2012" name="Environ. Microbiol.">
        <title>The genome of the ammonia-oxidizing Candidatus Nitrososphaera gargensis: insights into metabolic versatility and environmental adaptations.</title>
        <authorList>
            <person name="Spang A."/>
            <person name="Poehlein A."/>
            <person name="Offre P."/>
            <person name="Zumbragel S."/>
            <person name="Haider S."/>
            <person name="Rychlik N."/>
            <person name="Nowka B."/>
            <person name="Schmeisser C."/>
            <person name="Lebedeva E.V."/>
            <person name="Rattei T."/>
            <person name="Bohm C."/>
            <person name="Schmid M."/>
            <person name="Galushko A."/>
            <person name="Hatzenpichler R."/>
            <person name="Weinmaier T."/>
            <person name="Daniel R."/>
            <person name="Schleper C."/>
            <person name="Spieck E."/>
            <person name="Streit W."/>
            <person name="Wagner M."/>
        </authorList>
    </citation>
    <scope>NUCLEOTIDE SEQUENCE [LARGE SCALE GENOMIC DNA]</scope>
    <source>
        <strain evidence="8">Ga9.2</strain>
    </source>
</reference>
<accession>K0ILF7</accession>
<comment type="catalytic activity">
    <reaction evidence="1">
        <text>guanosine(46) in tRNA + S-adenosyl-L-methionine = N(7)-methylguanosine(46) in tRNA + S-adenosyl-L-homocysteine</text>
        <dbReference type="Rhea" id="RHEA:42708"/>
        <dbReference type="Rhea" id="RHEA-COMP:10188"/>
        <dbReference type="Rhea" id="RHEA-COMP:10189"/>
        <dbReference type="ChEBI" id="CHEBI:57856"/>
        <dbReference type="ChEBI" id="CHEBI:59789"/>
        <dbReference type="ChEBI" id="CHEBI:74269"/>
        <dbReference type="ChEBI" id="CHEBI:74480"/>
        <dbReference type="EC" id="2.1.1.33"/>
    </reaction>
</comment>
<evidence type="ECO:0000256" key="6">
    <source>
        <dbReference type="ARBA" id="ARBA00022694"/>
    </source>
</evidence>
<keyword evidence="3 7" id="KW-0489">Methyltransferase</keyword>
<dbReference type="CDD" id="cd02440">
    <property type="entry name" value="AdoMet_MTases"/>
    <property type="match status" value="1"/>
</dbReference>
<dbReference type="STRING" id="1237085.Ngar_c25450"/>
<dbReference type="HOGENOM" id="CLU_1425131_0_0_2"/>
<evidence type="ECO:0000256" key="4">
    <source>
        <dbReference type="ARBA" id="ARBA00022679"/>
    </source>
</evidence>
<dbReference type="InterPro" id="IPR029063">
    <property type="entry name" value="SAM-dependent_MTases_sf"/>
</dbReference>
<sequence length="188" mass="21114">MLDKLASSYPRVIVELGMGDGRLLEALAKHDSSSLYVGIDLDNAQCKQAQSSIALSNVIILSGSFEDIVPTFPDGSVDRFIAVLPDPEFIDEKKEGRWKPFYKEVYSKLKPSGTLELVTEITDELLRPVSDEAYVKWVAWLRASFLSIGFDLTKQHEGAPAQYSSRCLDQFRGDPERIRMVTLELAKR</sequence>
<dbReference type="BioCyc" id="CNIT1237085:G1324-2544-MONOMER"/>
<evidence type="ECO:0000313" key="8">
    <source>
        <dbReference type="Proteomes" id="UP000008037"/>
    </source>
</evidence>
<evidence type="ECO:0000313" key="7">
    <source>
        <dbReference type="EMBL" id="AFU59467.1"/>
    </source>
</evidence>